<dbReference type="PANTHER" id="PTHR10361">
    <property type="entry name" value="SODIUM-BILE ACID COTRANSPORTER"/>
    <property type="match status" value="1"/>
</dbReference>
<name>A0A162QZV9_9CRUS</name>
<dbReference type="InterPro" id="IPR002657">
    <property type="entry name" value="BilAc:Na_symport/Acr3"/>
</dbReference>
<dbReference type="GO" id="GO:0015293">
    <property type="term" value="F:symporter activity"/>
    <property type="evidence" value="ECO:0007669"/>
    <property type="project" value="UniProtKB-KW"/>
</dbReference>
<evidence type="ECO:0000256" key="2">
    <source>
        <dbReference type="ARBA" id="ARBA00006528"/>
    </source>
</evidence>
<dbReference type="Proteomes" id="UP000076858">
    <property type="component" value="Unassembled WGS sequence"/>
</dbReference>
<keyword evidence="8" id="KW-0732">Signal</keyword>
<comment type="similarity">
    <text evidence="2">Belongs to the bile acid:sodium symporter (BASS) (TC 2.A.28) family.</text>
</comment>
<keyword evidence="3 7" id="KW-0812">Transmembrane</keyword>
<protein>
    <submittedName>
        <fullName evidence="9">Uncharacterized protein</fullName>
    </submittedName>
</protein>
<evidence type="ECO:0000256" key="4">
    <source>
        <dbReference type="ARBA" id="ARBA00022847"/>
    </source>
</evidence>
<keyword evidence="10" id="KW-1185">Reference proteome</keyword>
<evidence type="ECO:0000313" key="10">
    <source>
        <dbReference type="Proteomes" id="UP000076858"/>
    </source>
</evidence>
<evidence type="ECO:0000256" key="6">
    <source>
        <dbReference type="ARBA" id="ARBA00023136"/>
    </source>
</evidence>
<feature type="signal peptide" evidence="8">
    <location>
        <begin position="1"/>
        <end position="30"/>
    </location>
</feature>
<keyword evidence="5 7" id="KW-1133">Transmembrane helix</keyword>
<organism evidence="9 10">
    <name type="scientific">Daphnia magna</name>
    <dbReference type="NCBI Taxonomy" id="35525"/>
    <lineage>
        <taxon>Eukaryota</taxon>
        <taxon>Metazoa</taxon>
        <taxon>Ecdysozoa</taxon>
        <taxon>Arthropoda</taxon>
        <taxon>Crustacea</taxon>
        <taxon>Branchiopoda</taxon>
        <taxon>Diplostraca</taxon>
        <taxon>Cladocera</taxon>
        <taxon>Anomopoda</taxon>
        <taxon>Daphniidae</taxon>
        <taxon>Daphnia</taxon>
    </lineage>
</organism>
<dbReference type="GO" id="GO:0016020">
    <property type="term" value="C:membrane"/>
    <property type="evidence" value="ECO:0007669"/>
    <property type="project" value="UniProtKB-SubCell"/>
</dbReference>
<dbReference type="AlphaFoldDB" id="A0A162QZV9"/>
<comment type="caution">
    <text evidence="9">The sequence shown here is derived from an EMBL/GenBank/DDBJ whole genome shotgun (WGS) entry which is preliminary data.</text>
</comment>
<dbReference type="InterPro" id="IPR038770">
    <property type="entry name" value="Na+/solute_symporter_sf"/>
</dbReference>
<gene>
    <name evidence="9" type="ORF">APZ42_013408</name>
</gene>
<dbReference type="Pfam" id="PF01758">
    <property type="entry name" value="SBF"/>
    <property type="match status" value="1"/>
</dbReference>
<dbReference type="Gene3D" id="1.20.1530.20">
    <property type="match status" value="1"/>
</dbReference>
<keyword evidence="4" id="KW-0813">Transport</keyword>
<sequence>MLCIMWSANSSSATCCSFLILVLITANCNGQDNHTLSSTETSPWLLVADPPKLERITEMSPYTINLTLTYNGEHGDSLPKYATSPQAFRFVVKVSMSNHQTVAFRNNQEIEFEWHDIADANNNGSKNLEITGQVIGYVSLNFILDILPAVAHQRNDSIAFESIPVLSGYLVTVVRASDTLDTVFTIIMVIMAALNLINMGCALDMAIVKQNIIRPVGVIVGFVSQFTFMPLVSFGVARLLIPDSLMGFGLLVIGVCPGGIASNFWTLLLDGDVNLSITMTFVSSLAAMGMMPLWLWLLSGFFFTGRLVRSSALCQHGHFFNPVDIPIGNRTFNSSLQIVSCRISYRQNSQEILSLLHHFHLWIGLLQYVTHFHSYGLDLTDSRAGSNSVRFLIWRTVCLDYAPCSSTNYRRFFRNRHAKCQHCFRFTQDNTSDSIQ</sequence>
<dbReference type="STRING" id="35525.A0A162QZV9"/>
<dbReference type="OrthoDB" id="203097at2759"/>
<evidence type="ECO:0000256" key="1">
    <source>
        <dbReference type="ARBA" id="ARBA00004141"/>
    </source>
</evidence>
<accession>A0A162QZV9</accession>
<evidence type="ECO:0000256" key="5">
    <source>
        <dbReference type="ARBA" id="ARBA00022989"/>
    </source>
</evidence>
<feature type="transmembrane region" description="Helical" evidence="7">
    <location>
        <begin position="183"/>
        <end position="203"/>
    </location>
</feature>
<evidence type="ECO:0000256" key="3">
    <source>
        <dbReference type="ARBA" id="ARBA00022692"/>
    </source>
</evidence>
<feature type="transmembrane region" description="Helical" evidence="7">
    <location>
        <begin position="247"/>
        <end position="269"/>
    </location>
</feature>
<keyword evidence="6 7" id="KW-0472">Membrane</keyword>
<comment type="subcellular location">
    <subcellularLocation>
        <location evidence="1">Membrane</location>
        <topology evidence="1">Multi-pass membrane protein</topology>
    </subcellularLocation>
</comment>
<dbReference type="PANTHER" id="PTHR10361:SF28">
    <property type="entry name" value="P3 PROTEIN-RELATED"/>
    <property type="match status" value="1"/>
</dbReference>
<feature type="transmembrane region" description="Helical" evidence="7">
    <location>
        <begin position="281"/>
        <end position="303"/>
    </location>
</feature>
<evidence type="ECO:0000256" key="8">
    <source>
        <dbReference type="SAM" id="SignalP"/>
    </source>
</evidence>
<evidence type="ECO:0000256" key="7">
    <source>
        <dbReference type="SAM" id="Phobius"/>
    </source>
</evidence>
<keyword evidence="4" id="KW-0769">Symport</keyword>
<reference evidence="9 10" key="1">
    <citation type="submission" date="2016-03" db="EMBL/GenBank/DDBJ databases">
        <title>EvidentialGene: Evidence-directed Construction of Genes on Genomes.</title>
        <authorList>
            <person name="Gilbert D.G."/>
            <person name="Choi J.-H."/>
            <person name="Mockaitis K."/>
            <person name="Colbourne J."/>
            <person name="Pfrender M."/>
        </authorList>
    </citation>
    <scope>NUCLEOTIDE SEQUENCE [LARGE SCALE GENOMIC DNA]</scope>
    <source>
        <strain evidence="9 10">Xinb3</strain>
        <tissue evidence="9">Complete organism</tissue>
    </source>
</reference>
<evidence type="ECO:0000313" key="9">
    <source>
        <dbReference type="EMBL" id="KZS20103.1"/>
    </source>
</evidence>
<dbReference type="InterPro" id="IPR004710">
    <property type="entry name" value="Bilac:Na_transpt"/>
</dbReference>
<feature type="transmembrane region" description="Helical" evidence="7">
    <location>
        <begin position="215"/>
        <end position="241"/>
    </location>
</feature>
<feature type="chain" id="PRO_5007838766" evidence="8">
    <location>
        <begin position="31"/>
        <end position="436"/>
    </location>
</feature>
<dbReference type="EMBL" id="LRGB01000248">
    <property type="protein sequence ID" value="KZS20103.1"/>
    <property type="molecule type" value="Genomic_DNA"/>
</dbReference>
<proteinExistence type="inferred from homology"/>